<dbReference type="RefSeq" id="WP_013258418.1">
    <property type="nucleotide sequence ID" value="NC_014365.1"/>
</dbReference>
<keyword evidence="5" id="KW-1185">Reference proteome</keyword>
<organism evidence="4 5">
    <name type="scientific">Desulfarculus baarsii (strain ATCC 33931 / DSM 2075 / LMG 7858 / VKM B-1802 / 2st14)</name>
    <dbReference type="NCBI Taxonomy" id="644282"/>
    <lineage>
        <taxon>Bacteria</taxon>
        <taxon>Pseudomonadati</taxon>
        <taxon>Thermodesulfobacteriota</taxon>
        <taxon>Desulfarculia</taxon>
        <taxon>Desulfarculales</taxon>
        <taxon>Desulfarculaceae</taxon>
        <taxon>Desulfarculus</taxon>
    </lineage>
</organism>
<dbReference type="STRING" id="644282.Deba_1597"/>
<dbReference type="Pfam" id="PF04233">
    <property type="entry name" value="Phage_Mu_F"/>
    <property type="match status" value="1"/>
</dbReference>
<feature type="domain" description="Phage-Barnase-EndoU-ColicinE5/D-RelE like nuclease 2" evidence="3">
    <location>
        <begin position="286"/>
        <end position="435"/>
    </location>
</feature>
<dbReference type="InterPro" id="IPR041110">
    <property type="entry name" value="PBECR2"/>
</dbReference>
<dbReference type="HOGENOM" id="CLU_044450_3_2_7"/>
<dbReference type="Proteomes" id="UP000009047">
    <property type="component" value="Chromosome"/>
</dbReference>
<reference evidence="4 5" key="1">
    <citation type="journal article" date="2010" name="Stand. Genomic Sci.">
        <title>Complete genome sequence of Desulfarculus baarsii type strain (2st14).</title>
        <authorList>
            <person name="Sun H."/>
            <person name="Spring S."/>
            <person name="Lapidus A."/>
            <person name="Davenport K."/>
            <person name="Del Rio T.G."/>
            <person name="Tice H."/>
            <person name="Nolan M."/>
            <person name="Copeland A."/>
            <person name="Cheng J.F."/>
            <person name="Lucas S."/>
            <person name="Tapia R."/>
            <person name="Goodwin L."/>
            <person name="Pitluck S."/>
            <person name="Ivanova N."/>
            <person name="Pagani I."/>
            <person name="Mavromatis K."/>
            <person name="Ovchinnikova G."/>
            <person name="Pati A."/>
            <person name="Chen A."/>
            <person name="Palaniappan K."/>
            <person name="Hauser L."/>
            <person name="Chang Y.J."/>
            <person name="Jeffries C.D."/>
            <person name="Detter J.C."/>
            <person name="Han C."/>
            <person name="Rohde M."/>
            <person name="Brambilla E."/>
            <person name="Goker M."/>
            <person name="Woyke T."/>
            <person name="Bristow J."/>
            <person name="Eisen J.A."/>
            <person name="Markowitz V."/>
            <person name="Hugenholtz P."/>
            <person name="Kyrpides N.C."/>
            <person name="Klenk H.P."/>
            <person name="Land M."/>
        </authorList>
    </citation>
    <scope>NUCLEOTIDE SEQUENCE [LARGE SCALE GENOMIC DNA]</scope>
    <source>
        <strain evidence="5">ATCC 33931 / DSM 2075 / LMG 7858 / VKM B-1802 / 2st14</strain>
    </source>
</reference>
<gene>
    <name evidence="4" type="ordered locus">Deba_1597</name>
</gene>
<evidence type="ECO:0000259" key="3">
    <source>
        <dbReference type="Pfam" id="PF18810"/>
    </source>
</evidence>
<name>E1QHC2_DESB2</name>
<sequence>MPLEAAPLAPAQALEFWKAKAQVTPAEFADLTQQAKARAFAVSGLSRRDQIAAVHAALQEALENGETLAAFKKRLAPLFEQKGWTGRAAWRVENIYRTNLQSAYQAGRHAQMKATADSRPFWRYLAIKDRRTRPTHLALHGLVFRHDHDFWATWYPPNGFQCRCTVQTLSQRQMDRRGLEAQTSTPRLVEPFDPASGNRLPARPLVPEPGWAGNVCHDWLHGLAPAQTAAPIITLATRTLCREGRGLFADAPCKPPLAGIERRHVLTLDEADIMPAGLADEDYVRAFLREFGLDDLDGSVVHELPGGLPVVISKALFVDKLSRTLKVGKGGRAPYMRILARTILSPYEIWWQTIRALDAKGAPTGRIREKISLLRLFAGADGKIGGFAVFDLIDGRQWRGTAIFTPGANKKNQATRDEYILRYLEDQRAGVLLYREP</sequence>
<feature type="region of interest" description="Disordered" evidence="1">
    <location>
        <begin position="177"/>
        <end position="200"/>
    </location>
</feature>
<dbReference type="InterPro" id="IPR006528">
    <property type="entry name" value="Phage_head_morphogenesis_dom"/>
</dbReference>
<protein>
    <submittedName>
        <fullName evidence="4">Phage head morphogenesis protein, SPP1 gp7 family</fullName>
    </submittedName>
</protein>
<dbReference type="Pfam" id="PF18810">
    <property type="entry name" value="PBECR2"/>
    <property type="match status" value="1"/>
</dbReference>
<dbReference type="AlphaFoldDB" id="E1QHC2"/>
<dbReference type="eggNOG" id="COG2369">
    <property type="taxonomic scope" value="Bacteria"/>
</dbReference>
<evidence type="ECO:0000259" key="2">
    <source>
        <dbReference type="Pfam" id="PF04233"/>
    </source>
</evidence>
<dbReference type="KEGG" id="dbr:Deba_1597"/>
<evidence type="ECO:0000313" key="5">
    <source>
        <dbReference type="Proteomes" id="UP000009047"/>
    </source>
</evidence>
<dbReference type="NCBIfam" id="TIGR01641">
    <property type="entry name" value="phageSPP1_gp7"/>
    <property type="match status" value="1"/>
</dbReference>
<evidence type="ECO:0000256" key="1">
    <source>
        <dbReference type="SAM" id="MobiDB-lite"/>
    </source>
</evidence>
<accession>E1QHC2</accession>
<evidence type="ECO:0000313" key="4">
    <source>
        <dbReference type="EMBL" id="ADK84965.1"/>
    </source>
</evidence>
<feature type="domain" description="Phage head morphogenesis" evidence="2">
    <location>
        <begin position="54"/>
        <end position="166"/>
    </location>
</feature>
<dbReference type="EMBL" id="CP002085">
    <property type="protein sequence ID" value="ADK84965.1"/>
    <property type="molecule type" value="Genomic_DNA"/>
</dbReference>
<dbReference type="OrthoDB" id="9813502at2"/>
<proteinExistence type="predicted"/>